<evidence type="ECO:0008006" key="6">
    <source>
        <dbReference type="Google" id="ProtNLM"/>
    </source>
</evidence>
<gene>
    <name evidence="4" type="ORF">F2Y13_11180</name>
</gene>
<comment type="caution">
    <text evidence="4">The sequence shown here is derived from an EMBL/GenBank/DDBJ whole genome shotgun (WGS) entry which is preliminary data.</text>
</comment>
<dbReference type="PANTHER" id="PTHR30383:SF29">
    <property type="entry name" value="SGNH HYDROLASE-TYPE ESTERASE DOMAIN-CONTAINING PROTEIN"/>
    <property type="match status" value="1"/>
</dbReference>
<dbReference type="GO" id="GO:0016788">
    <property type="term" value="F:hydrolase activity, acting on ester bonds"/>
    <property type="evidence" value="ECO:0007669"/>
    <property type="project" value="UniProtKB-ARBA"/>
</dbReference>
<evidence type="ECO:0000259" key="2">
    <source>
        <dbReference type="Pfam" id="PF14606"/>
    </source>
</evidence>
<dbReference type="EMBL" id="VVXK01000017">
    <property type="protein sequence ID" value="KAA2367605.1"/>
    <property type="molecule type" value="Genomic_DNA"/>
</dbReference>
<dbReference type="RefSeq" id="WP_015547253.1">
    <property type="nucleotide sequence ID" value="NZ_CAUABS010000042.1"/>
</dbReference>
<dbReference type="PANTHER" id="PTHR30383">
    <property type="entry name" value="THIOESTERASE 1/PROTEASE 1/LYSOPHOSPHOLIPASE L1"/>
    <property type="match status" value="1"/>
</dbReference>
<dbReference type="Pfam" id="PF14607">
    <property type="entry name" value="GxDLY"/>
    <property type="match status" value="1"/>
</dbReference>
<name>A0A5B3G245_9BACT</name>
<dbReference type="Gene3D" id="3.40.50.1110">
    <property type="entry name" value="SGNH hydrolase"/>
    <property type="match status" value="1"/>
</dbReference>
<evidence type="ECO:0000256" key="1">
    <source>
        <dbReference type="SAM" id="SignalP"/>
    </source>
</evidence>
<dbReference type="InterPro" id="IPR036514">
    <property type="entry name" value="SGNH_hydro_sf"/>
</dbReference>
<dbReference type="GeneID" id="92756462"/>
<evidence type="ECO:0000313" key="4">
    <source>
        <dbReference type="EMBL" id="KAA2367605.1"/>
    </source>
</evidence>
<evidence type="ECO:0000313" key="5">
    <source>
        <dbReference type="Proteomes" id="UP000323567"/>
    </source>
</evidence>
<keyword evidence="1" id="KW-0732">Signal</keyword>
<feature type="signal peptide" evidence="1">
    <location>
        <begin position="1"/>
        <end position="25"/>
    </location>
</feature>
<feature type="chain" id="PRO_5022779826" description="Hydrolase" evidence="1">
    <location>
        <begin position="26"/>
        <end position="364"/>
    </location>
</feature>
<dbReference type="InterPro" id="IPR032740">
    <property type="entry name" value="GxDLY"/>
</dbReference>
<dbReference type="InterPro" id="IPR051532">
    <property type="entry name" value="Ester_Hydrolysis_Enzymes"/>
</dbReference>
<dbReference type="InterPro" id="IPR013830">
    <property type="entry name" value="SGNH_hydro"/>
</dbReference>
<dbReference type="AlphaFoldDB" id="A0A5B3G245"/>
<dbReference type="Pfam" id="PF14606">
    <property type="entry name" value="Lipase_GDSL_3"/>
    <property type="match status" value="1"/>
</dbReference>
<proteinExistence type="predicted"/>
<dbReference type="Proteomes" id="UP000323567">
    <property type="component" value="Unassembled WGS sequence"/>
</dbReference>
<dbReference type="SUPFAM" id="SSF52266">
    <property type="entry name" value="SGNH hydrolase"/>
    <property type="match status" value="1"/>
</dbReference>
<sequence length="364" mass="40932">MKNLSLVFRSLALPVLLLTLNAAGAQEKQPLRYVDAATLTVIGKSMPTPKLFQRVDTARYELWQPVKNYSAFSTGLAVVFRTDSRTIRARWKTGGYGLGHNMTAIARKGLDLYIERDGQWAYAGFGWPKGDNHDSALVEYMDEGEKTCLVYLPLWDEVLSLELGIDGDSRIEAVPNPFRHRIVVLGSSITHGASAGRPGMTWTARLARRMGLDFLNLGYSGQCKLQPEFARMLAEMDADAFVFDAFSNPSAGEIEERLDAFVATVRKAHPSTPLIFIQTEVRETVNFNLRARKFESDKRAAAEAGVRRLMKDDRNIYFIDSRGMIGTDHLGTVDGSHPSDQGFMYMTRHLEPQLRKIFRKYGIR</sequence>
<accession>A0A5B3G245</accession>
<feature type="domain" description="SGNH hydrolase-type esterase N-terminal" evidence="3">
    <location>
        <begin position="32"/>
        <end position="171"/>
    </location>
</feature>
<feature type="domain" description="SGNH hydrolase-type esterase" evidence="2">
    <location>
        <begin position="180"/>
        <end position="354"/>
    </location>
</feature>
<organism evidence="4 5">
    <name type="scientific">Alistipes shahii</name>
    <dbReference type="NCBI Taxonomy" id="328814"/>
    <lineage>
        <taxon>Bacteria</taxon>
        <taxon>Pseudomonadati</taxon>
        <taxon>Bacteroidota</taxon>
        <taxon>Bacteroidia</taxon>
        <taxon>Bacteroidales</taxon>
        <taxon>Rikenellaceae</taxon>
        <taxon>Alistipes</taxon>
    </lineage>
</organism>
<protein>
    <recommendedName>
        <fullName evidence="6">Hydrolase</fullName>
    </recommendedName>
</protein>
<dbReference type="Gene3D" id="2.60.120.260">
    <property type="entry name" value="Galactose-binding domain-like"/>
    <property type="match status" value="1"/>
</dbReference>
<reference evidence="4 5" key="1">
    <citation type="journal article" date="2019" name="Nat. Med.">
        <title>A library of human gut bacterial isolates paired with longitudinal multiomics data enables mechanistic microbiome research.</title>
        <authorList>
            <person name="Poyet M."/>
            <person name="Groussin M."/>
            <person name="Gibbons S.M."/>
            <person name="Avila-Pacheco J."/>
            <person name="Jiang X."/>
            <person name="Kearney S.M."/>
            <person name="Perrotta A.R."/>
            <person name="Berdy B."/>
            <person name="Zhao S."/>
            <person name="Lieberman T.D."/>
            <person name="Swanson P.K."/>
            <person name="Smith M."/>
            <person name="Roesemann S."/>
            <person name="Alexander J.E."/>
            <person name="Rich S.A."/>
            <person name="Livny J."/>
            <person name="Vlamakis H."/>
            <person name="Clish C."/>
            <person name="Bullock K."/>
            <person name="Deik A."/>
            <person name="Scott J."/>
            <person name="Pierce K.A."/>
            <person name="Xavier R.J."/>
            <person name="Alm E.J."/>
        </authorList>
    </citation>
    <scope>NUCLEOTIDE SEQUENCE [LARGE SCALE GENOMIC DNA]</scope>
    <source>
        <strain evidence="4 5">BIOML-A2</strain>
    </source>
</reference>
<evidence type="ECO:0000259" key="3">
    <source>
        <dbReference type="Pfam" id="PF14607"/>
    </source>
</evidence>